<proteinExistence type="predicted"/>
<keyword evidence="6" id="KW-0732">Signal</keyword>
<name>A0A6S7BES6_9BURK</name>
<evidence type="ECO:0000256" key="1">
    <source>
        <dbReference type="ARBA" id="ARBA00004442"/>
    </source>
</evidence>
<dbReference type="PANTHER" id="PTHR30026">
    <property type="entry name" value="OUTER MEMBRANE PROTEIN TOLC"/>
    <property type="match status" value="1"/>
</dbReference>
<evidence type="ECO:0000313" key="7">
    <source>
        <dbReference type="EMBL" id="CAB3786225.1"/>
    </source>
</evidence>
<keyword evidence="3" id="KW-0812">Transmembrane</keyword>
<dbReference type="AlphaFoldDB" id="A0A6S7BES6"/>
<comment type="subcellular location">
    <subcellularLocation>
        <location evidence="1">Cell outer membrane</location>
    </subcellularLocation>
</comment>
<feature type="signal peptide" evidence="6">
    <location>
        <begin position="1"/>
        <end position="23"/>
    </location>
</feature>
<dbReference type="PANTHER" id="PTHR30026:SF20">
    <property type="entry name" value="OUTER MEMBRANE PROTEIN TOLC"/>
    <property type="match status" value="1"/>
</dbReference>
<dbReference type="InterPro" id="IPR051906">
    <property type="entry name" value="TolC-like"/>
</dbReference>
<evidence type="ECO:0000256" key="5">
    <source>
        <dbReference type="ARBA" id="ARBA00023237"/>
    </source>
</evidence>
<dbReference type="SUPFAM" id="SSF56954">
    <property type="entry name" value="Outer membrane efflux proteins (OEP)"/>
    <property type="match status" value="1"/>
</dbReference>
<keyword evidence="5" id="KW-0998">Cell outer membrane</keyword>
<protein>
    <recommendedName>
        <fullName evidence="9">TolC family protein</fullName>
    </recommendedName>
</protein>
<evidence type="ECO:0000256" key="4">
    <source>
        <dbReference type="ARBA" id="ARBA00023136"/>
    </source>
</evidence>
<sequence length="417" mass="45730">MKWLRWGSLSMAVAAAFGGGAQAQEMPVPEFLPTTDQAIAWIDAEPSVSMARNLAEAASYGGAAVKASPYEWTTTLQGQRRRYQDTGLNSNEFNVQIERTIRIVGKAGLDRQLGDLDARVGRAKFVMARHETAQALSAMWISLIVAKRQLNLLNEQMGFAASNVEAVKRRKRAGDASTLEVNLAQADLGEVKRQASNASTDLSKSRAALLTRFPSAEPGSATLPEPRPPVWQEAEWRERIVAASDAMQTAQGEWEKSQLTAQRVRADRIPDPTIGIFAGTEARRNEKIIGVSVSIPLSGTYRAEKARQAGKEMDAALSSLDRARIDSQLEAMQTYSEAKGSFERWRIATESADLAEQNAQMTQRAYLLGETDLQSLLLAQRQSLEASRAAIGAQGDAVSWEMRMLIDAHLIWNLALD</sequence>
<evidence type="ECO:0000256" key="3">
    <source>
        <dbReference type="ARBA" id="ARBA00022692"/>
    </source>
</evidence>
<keyword evidence="8" id="KW-1185">Reference proteome</keyword>
<dbReference type="Proteomes" id="UP000494365">
    <property type="component" value="Unassembled WGS sequence"/>
</dbReference>
<evidence type="ECO:0000313" key="8">
    <source>
        <dbReference type="Proteomes" id="UP000494365"/>
    </source>
</evidence>
<dbReference type="GO" id="GO:1990281">
    <property type="term" value="C:efflux pump complex"/>
    <property type="evidence" value="ECO:0007669"/>
    <property type="project" value="TreeGrafter"/>
</dbReference>
<evidence type="ECO:0008006" key="9">
    <source>
        <dbReference type="Google" id="ProtNLM"/>
    </source>
</evidence>
<evidence type="ECO:0000256" key="2">
    <source>
        <dbReference type="ARBA" id="ARBA00022452"/>
    </source>
</evidence>
<dbReference type="GO" id="GO:0009279">
    <property type="term" value="C:cell outer membrane"/>
    <property type="evidence" value="ECO:0007669"/>
    <property type="project" value="UniProtKB-SubCell"/>
</dbReference>
<keyword evidence="4" id="KW-0472">Membrane</keyword>
<organism evidence="7 8">
    <name type="scientific">Paraburkholderia ultramafica</name>
    <dbReference type="NCBI Taxonomy" id="1544867"/>
    <lineage>
        <taxon>Bacteria</taxon>
        <taxon>Pseudomonadati</taxon>
        <taxon>Pseudomonadota</taxon>
        <taxon>Betaproteobacteria</taxon>
        <taxon>Burkholderiales</taxon>
        <taxon>Burkholderiaceae</taxon>
        <taxon>Paraburkholderia</taxon>
    </lineage>
</organism>
<keyword evidence="2" id="KW-1134">Transmembrane beta strand</keyword>
<dbReference type="GO" id="GO:0015562">
    <property type="term" value="F:efflux transmembrane transporter activity"/>
    <property type="evidence" value="ECO:0007669"/>
    <property type="project" value="InterPro"/>
</dbReference>
<dbReference type="EMBL" id="CADIKK010000009">
    <property type="protein sequence ID" value="CAB3786225.1"/>
    <property type="molecule type" value="Genomic_DNA"/>
</dbReference>
<feature type="chain" id="PRO_5028884913" description="TolC family protein" evidence="6">
    <location>
        <begin position="24"/>
        <end position="417"/>
    </location>
</feature>
<dbReference type="GO" id="GO:0015288">
    <property type="term" value="F:porin activity"/>
    <property type="evidence" value="ECO:0007669"/>
    <property type="project" value="TreeGrafter"/>
</dbReference>
<accession>A0A6S7BES6</accession>
<evidence type="ECO:0000256" key="6">
    <source>
        <dbReference type="SAM" id="SignalP"/>
    </source>
</evidence>
<dbReference type="Gene3D" id="1.20.1600.10">
    <property type="entry name" value="Outer membrane efflux proteins (OEP)"/>
    <property type="match status" value="1"/>
</dbReference>
<gene>
    <name evidence="7" type="ORF">LMG28614_02258</name>
</gene>
<reference evidence="7 8" key="1">
    <citation type="submission" date="2020-04" db="EMBL/GenBank/DDBJ databases">
        <authorList>
            <person name="De Canck E."/>
        </authorList>
    </citation>
    <scope>NUCLEOTIDE SEQUENCE [LARGE SCALE GENOMIC DNA]</scope>
    <source>
        <strain evidence="7 8">LMG 28614</strain>
    </source>
</reference>